<proteinExistence type="predicted"/>
<dbReference type="PANTHER" id="PTHR22916:SF3">
    <property type="entry name" value="UDP-GLCNAC:BETAGAL BETA-1,3-N-ACETYLGLUCOSAMINYLTRANSFERASE-LIKE PROTEIN 1"/>
    <property type="match status" value="1"/>
</dbReference>
<comment type="caution">
    <text evidence="2">The sequence shown here is derived from an EMBL/GenBank/DDBJ whole genome shotgun (WGS) entry which is preliminary data.</text>
</comment>
<dbReference type="Proteomes" id="UP000285109">
    <property type="component" value="Unassembled WGS sequence"/>
</dbReference>
<dbReference type="GO" id="GO:0016758">
    <property type="term" value="F:hexosyltransferase activity"/>
    <property type="evidence" value="ECO:0007669"/>
    <property type="project" value="UniProtKB-ARBA"/>
</dbReference>
<organism evidence="2 7">
    <name type="scientific">Phocaeicola plebeius</name>
    <dbReference type="NCBI Taxonomy" id="310297"/>
    <lineage>
        <taxon>Bacteria</taxon>
        <taxon>Pseudomonadati</taxon>
        <taxon>Bacteroidota</taxon>
        <taxon>Bacteroidia</taxon>
        <taxon>Bacteroidales</taxon>
        <taxon>Bacteroidaceae</taxon>
        <taxon>Phocaeicola</taxon>
    </lineage>
</organism>
<dbReference type="EMBL" id="QRUY01000028">
    <property type="protein sequence ID" value="RGS05352.1"/>
    <property type="molecule type" value="Genomic_DNA"/>
</dbReference>
<dbReference type="EMBL" id="QRQK01000038">
    <property type="protein sequence ID" value="RHM92869.1"/>
    <property type="molecule type" value="Genomic_DNA"/>
</dbReference>
<dbReference type="InterPro" id="IPR029044">
    <property type="entry name" value="Nucleotide-diphossugar_trans"/>
</dbReference>
<evidence type="ECO:0000313" key="7">
    <source>
        <dbReference type="Proteomes" id="UP000285750"/>
    </source>
</evidence>
<dbReference type="RefSeq" id="WP_118244071.1">
    <property type="nucleotide sequence ID" value="NZ_CATXHJ010000032.1"/>
</dbReference>
<evidence type="ECO:0000259" key="1">
    <source>
        <dbReference type="Pfam" id="PF00535"/>
    </source>
</evidence>
<dbReference type="Proteomes" id="UP000284998">
    <property type="component" value="Unassembled WGS sequence"/>
</dbReference>
<dbReference type="InterPro" id="IPR001173">
    <property type="entry name" value="Glyco_trans_2-like"/>
</dbReference>
<reference evidence="5 6" key="1">
    <citation type="submission" date="2018-08" db="EMBL/GenBank/DDBJ databases">
        <title>A genome reference for cultivated species of the human gut microbiota.</title>
        <authorList>
            <person name="Zou Y."/>
            <person name="Xue W."/>
            <person name="Luo G."/>
        </authorList>
    </citation>
    <scope>NUCLEOTIDE SEQUENCE [LARGE SCALE GENOMIC DNA]</scope>
    <source>
        <strain evidence="2 7">AF24-16AC</strain>
        <strain evidence="4 6">AF31-28B-AC</strain>
        <strain evidence="3 5">AM17-44</strain>
    </source>
</reference>
<keyword evidence="2" id="KW-0808">Transferase</keyword>
<evidence type="ECO:0000313" key="6">
    <source>
        <dbReference type="Proteomes" id="UP000285109"/>
    </source>
</evidence>
<feature type="domain" description="Glycosyltransferase 2-like" evidence="1">
    <location>
        <begin position="8"/>
        <end position="171"/>
    </location>
</feature>
<evidence type="ECO:0000313" key="3">
    <source>
        <dbReference type="EMBL" id="RHH42855.1"/>
    </source>
</evidence>
<dbReference type="Pfam" id="PF00535">
    <property type="entry name" value="Glycos_transf_2"/>
    <property type="match status" value="1"/>
</dbReference>
<sequence>MNKNPLISVLLPLYNEPISLAKQAIDSILNQTFSHLEVILLLDNPQNTELINLIQDYEGKDNRVITHINSSNKGLPETLNAGIHKAKGKYIARMDGDDISAPTRIEKQLKFLLEHPHIDLVGSNAYAINEEGELIGEYHKLSSDFSQKMMLRHITINLIHPTWLGKNELFKNCLYRNFTHCEDYDFMMRAYALGYHFYNLQENLFYVRIQQKSLRSVSRKYAYEQYINTIRVQKQYKTFKRKKLKVYPELPELSYDAIDKEKYQSTIADLNSLREAFFQKQILKIISISIRISQKDSRPLIFRLKVLVLSSILSFMEKIKLIK</sequence>
<protein>
    <submittedName>
        <fullName evidence="2">Glycosyltransferase</fullName>
    </submittedName>
</protein>
<accession>A0A412H3U4</accession>
<dbReference type="EMBL" id="QRJS01000028">
    <property type="protein sequence ID" value="RHH42855.1"/>
    <property type="molecule type" value="Genomic_DNA"/>
</dbReference>
<dbReference type="AlphaFoldDB" id="A0A412H3U4"/>
<evidence type="ECO:0000313" key="4">
    <source>
        <dbReference type="EMBL" id="RHM92869.1"/>
    </source>
</evidence>
<dbReference type="Gene3D" id="3.90.550.10">
    <property type="entry name" value="Spore Coat Polysaccharide Biosynthesis Protein SpsA, Chain A"/>
    <property type="match status" value="1"/>
</dbReference>
<name>A0A412H3U4_9BACT</name>
<dbReference type="SUPFAM" id="SSF53448">
    <property type="entry name" value="Nucleotide-diphospho-sugar transferases"/>
    <property type="match status" value="1"/>
</dbReference>
<evidence type="ECO:0000313" key="2">
    <source>
        <dbReference type="EMBL" id="RGS05352.1"/>
    </source>
</evidence>
<dbReference type="PANTHER" id="PTHR22916">
    <property type="entry name" value="GLYCOSYLTRANSFERASE"/>
    <property type="match status" value="1"/>
</dbReference>
<dbReference type="Proteomes" id="UP000285750">
    <property type="component" value="Unassembled WGS sequence"/>
</dbReference>
<evidence type="ECO:0000313" key="5">
    <source>
        <dbReference type="Proteomes" id="UP000284998"/>
    </source>
</evidence>
<gene>
    <name evidence="3" type="ORF">DW204_11050</name>
    <name evidence="2" type="ORF">DWY14_11895</name>
    <name evidence="4" type="ORF">DWZ34_15180</name>
</gene>